<dbReference type="PANTHER" id="PTHR16214">
    <property type="entry name" value="TRANSMEMBRANE PROTEIN 260"/>
    <property type="match status" value="1"/>
</dbReference>
<proteinExistence type="predicted"/>
<keyword evidence="2" id="KW-0812">Transmembrane</keyword>
<name>A0A9W7E9S8_9STRA</name>
<keyword evidence="2" id="KW-0472">Membrane</keyword>
<reference evidence="4" key="1">
    <citation type="journal article" date="2023" name="Commun. Biol.">
        <title>Genome analysis of Parmales, the sister group of diatoms, reveals the evolutionary specialization of diatoms from phago-mixotrophs to photoautotrophs.</title>
        <authorList>
            <person name="Ban H."/>
            <person name="Sato S."/>
            <person name="Yoshikawa S."/>
            <person name="Yamada K."/>
            <person name="Nakamura Y."/>
            <person name="Ichinomiya M."/>
            <person name="Sato N."/>
            <person name="Blanc-Mathieu R."/>
            <person name="Endo H."/>
            <person name="Kuwata A."/>
            <person name="Ogata H."/>
        </authorList>
    </citation>
    <scope>NUCLEOTIDE SEQUENCE [LARGE SCALE GENOMIC DNA]</scope>
    <source>
        <strain evidence="4">NIES 3700</strain>
    </source>
</reference>
<evidence type="ECO:0000256" key="2">
    <source>
        <dbReference type="SAM" id="Phobius"/>
    </source>
</evidence>
<evidence type="ECO:0000313" key="3">
    <source>
        <dbReference type="EMBL" id="GMH70758.1"/>
    </source>
</evidence>
<accession>A0A9W7E9S8</accession>
<comment type="caution">
    <text evidence="3">The sequence shown here is derived from an EMBL/GenBank/DDBJ whole genome shotgun (WGS) entry which is preliminary data.</text>
</comment>
<evidence type="ECO:0000256" key="1">
    <source>
        <dbReference type="SAM" id="MobiDB-lite"/>
    </source>
</evidence>
<dbReference type="Proteomes" id="UP001165122">
    <property type="component" value="Unassembled WGS sequence"/>
</dbReference>
<protein>
    <submittedName>
        <fullName evidence="3">Uncharacterized protein</fullName>
    </submittedName>
</protein>
<dbReference type="PANTHER" id="PTHR16214:SF3">
    <property type="entry name" value="TRANSMEMBRANE PROTEIN 260"/>
    <property type="match status" value="1"/>
</dbReference>
<feature type="region of interest" description="Disordered" evidence="1">
    <location>
        <begin position="134"/>
        <end position="156"/>
    </location>
</feature>
<keyword evidence="4" id="KW-1185">Reference proteome</keyword>
<dbReference type="InterPro" id="IPR052724">
    <property type="entry name" value="GT117_domain-containing"/>
</dbReference>
<feature type="transmembrane region" description="Helical" evidence="2">
    <location>
        <begin position="393"/>
        <end position="412"/>
    </location>
</feature>
<feature type="transmembrane region" description="Helical" evidence="2">
    <location>
        <begin position="244"/>
        <end position="268"/>
    </location>
</feature>
<dbReference type="EMBL" id="BRXW01000628">
    <property type="protein sequence ID" value="GMH70758.1"/>
    <property type="molecule type" value="Genomic_DNA"/>
</dbReference>
<dbReference type="OrthoDB" id="197432at2759"/>
<organism evidence="3 4">
    <name type="scientific">Triparma laevis f. longispina</name>
    <dbReference type="NCBI Taxonomy" id="1714387"/>
    <lineage>
        <taxon>Eukaryota</taxon>
        <taxon>Sar</taxon>
        <taxon>Stramenopiles</taxon>
        <taxon>Ochrophyta</taxon>
        <taxon>Bolidophyceae</taxon>
        <taxon>Parmales</taxon>
        <taxon>Triparmaceae</taxon>
        <taxon>Triparma</taxon>
    </lineage>
</organism>
<feature type="transmembrane region" description="Helical" evidence="2">
    <location>
        <begin position="288"/>
        <end position="306"/>
    </location>
</feature>
<sequence length="826" mass="92010">MLPLTPPQRIILLCFPPAILAVYAITMFKTVGGGDSGEIVASACAQAPSHPPGYPLLLMLNGIFMKFAESINLGDTPAYRANIFNAMLGAAAATGCLVLSLLLVMTGNAKDPQSISKHSLGLLEEVENLEALDSINKGGNKGGKRGKKMKGGSNKEVKDVKDNLQATTTTISHLEEPLPDTQFFACLCAATCFAFSKGIWEYCTQAEVFPLNNLLCSILLSTTLCFLHISPLPSGLLTGKQKRLAVFGGFVCGLCICNQHTSSIYIFVCVLSVANGHEMALLNRERKTLIFTAVATIGGLMPYYYLVIRANAHAVDGWGDQRTLRGILRHFLREEYGTFVLASEWESGEEQTGDKFIRRCSLFLTTFSSESLHIGIPSLVVFLYYAVTHKNNAAQTIFMAYVFYTLFFNYLANLTFSQLHVNILGRMWQQSTVAGFAMSGAGLGKIGLKLEGKLGGKFGVTALFALLGLIQIQRNYGEMDRSYVTVFSEYATNVLNNLPPNATLMTNDDMNCNTLHYMVRCENPRPDVNVLKIPLITYDWWKPMQIEHFPNVKGSFPGRRHHPFDKDGFNMKEFLDVNVGVSGKPELYVLGDWKKGDKSQDVYKKIPVGLADLIVRPESVEMDLYEYAKMLEVNLVDYDDTRNIVTTPGSWETVMSVKYQNFYLLSSHHIATKIQTTLSPSDPPEKKKQQIYVCQVGLKAYNLLLNITDLKAGPEDDLSLQRSAWRNAGVVSGILGNLHKSLNDTESSTDGALEMFKFWDVFIESCLSEEDMEERDCREIAMFVDHGVNPYSNEKFKGKEGFEIIKKYDGLHDSTYKKKINTRRKD</sequence>
<evidence type="ECO:0000313" key="4">
    <source>
        <dbReference type="Proteomes" id="UP001165122"/>
    </source>
</evidence>
<feature type="transmembrane region" description="Helical" evidence="2">
    <location>
        <begin position="362"/>
        <end position="387"/>
    </location>
</feature>
<dbReference type="InterPro" id="IPR021280">
    <property type="entry name" value="TMEM260-like"/>
</dbReference>
<keyword evidence="2" id="KW-1133">Transmembrane helix</keyword>
<dbReference type="AlphaFoldDB" id="A0A9W7E9S8"/>
<dbReference type="Pfam" id="PF11028">
    <property type="entry name" value="TMEM260-like"/>
    <property type="match status" value="2"/>
</dbReference>
<gene>
    <name evidence="3" type="ORF">TrLO_g10950</name>
</gene>
<feature type="transmembrane region" description="Helical" evidence="2">
    <location>
        <begin position="83"/>
        <end position="104"/>
    </location>
</feature>
<feature type="transmembrane region" description="Helical" evidence="2">
    <location>
        <begin position="212"/>
        <end position="232"/>
    </location>
</feature>